<protein>
    <submittedName>
        <fullName evidence="1">Uncharacterized protein</fullName>
    </submittedName>
</protein>
<dbReference type="AlphaFoldDB" id="G2GQ08"/>
<comment type="caution">
    <text evidence="1">The sequence shown here is derived from an EMBL/GenBank/DDBJ whole genome shotgun (WGS) entry which is preliminary data.</text>
</comment>
<feature type="non-terminal residue" evidence="1">
    <location>
        <position position="98"/>
    </location>
</feature>
<sequence>GAPTHVTNPVRFVPERLPGRARLVDLSHVDLSKVKVGKEWVELDGSLLPSPFTPKGEPPEGPAWYATPTVAYAVELGYEVRPLEAWVRRENGRYLDGW</sequence>
<organism evidence="1 2">
    <name type="scientific">Streptomyces zinciresistens K42</name>
    <dbReference type="NCBI Taxonomy" id="700597"/>
    <lineage>
        <taxon>Bacteria</taxon>
        <taxon>Bacillati</taxon>
        <taxon>Actinomycetota</taxon>
        <taxon>Actinomycetes</taxon>
        <taxon>Kitasatosporales</taxon>
        <taxon>Streptomycetaceae</taxon>
        <taxon>Streptomyces</taxon>
    </lineage>
</organism>
<evidence type="ECO:0000313" key="1">
    <source>
        <dbReference type="EMBL" id="EGX54407.1"/>
    </source>
</evidence>
<name>G2GQ08_9ACTN</name>
<feature type="non-terminal residue" evidence="1">
    <location>
        <position position="1"/>
    </location>
</feature>
<dbReference type="Proteomes" id="UP000004217">
    <property type="component" value="Unassembled WGS sequence"/>
</dbReference>
<reference evidence="1 2" key="1">
    <citation type="submission" date="2011-08" db="EMBL/GenBank/DDBJ databases">
        <authorList>
            <person name="Lin Y."/>
            <person name="Hao X."/>
            <person name="Johnstone L."/>
            <person name="Miller S.J."/>
            <person name="Wei G."/>
            <person name="Rensing C."/>
        </authorList>
    </citation>
    <scope>NUCLEOTIDE SEQUENCE [LARGE SCALE GENOMIC DNA]</scope>
    <source>
        <strain evidence="1 2">K42</strain>
    </source>
</reference>
<evidence type="ECO:0000313" key="2">
    <source>
        <dbReference type="Proteomes" id="UP000004217"/>
    </source>
</evidence>
<keyword evidence="2" id="KW-1185">Reference proteome</keyword>
<dbReference type="EMBL" id="AGBF01000503">
    <property type="protein sequence ID" value="EGX54407.1"/>
    <property type="molecule type" value="Genomic_DNA"/>
</dbReference>
<gene>
    <name evidence="1" type="ORF">SZN_38113</name>
</gene>
<accession>G2GQ08</accession>
<proteinExistence type="predicted"/>